<proteinExistence type="predicted"/>
<dbReference type="SMART" id="SM00717">
    <property type="entry name" value="SANT"/>
    <property type="match status" value="1"/>
</dbReference>
<dbReference type="InterPro" id="IPR001005">
    <property type="entry name" value="SANT/Myb"/>
</dbReference>
<dbReference type="PANTHER" id="PTHR12855:SF10">
    <property type="entry name" value="DNA METHYLTRANSFERASE 1-ASSOCIATED PROTEIN 1"/>
    <property type="match status" value="1"/>
</dbReference>
<reference evidence="8 9" key="2">
    <citation type="journal article" date="2007" name="BMC Biol.">
        <title>A 100%-complete sequence reveals unusually simple genomic features in the hot-spring red alga Cyanidioschyzon merolae.</title>
        <authorList>
            <person name="Nozaki H."/>
            <person name="Takano H."/>
            <person name="Misumi O."/>
            <person name="Terasawa K."/>
            <person name="Matsuzaki M."/>
            <person name="Maruyama S."/>
            <person name="Nishida K."/>
            <person name="Yagisawa F."/>
            <person name="Yoshida Y."/>
            <person name="Fujiwara T."/>
            <person name="Takio S."/>
            <person name="Tamura K."/>
            <person name="Chung S.J."/>
            <person name="Nakamura S."/>
            <person name="Kuroiwa H."/>
            <person name="Tanaka K."/>
            <person name="Sato N."/>
            <person name="Kuroiwa T."/>
        </authorList>
    </citation>
    <scope>NUCLEOTIDE SEQUENCE [LARGE SCALE GENOMIC DNA]</scope>
    <source>
        <strain evidence="8 9">10D</strain>
    </source>
</reference>
<keyword evidence="3" id="KW-0805">Transcription regulation</keyword>
<organism evidence="8 9">
    <name type="scientific">Cyanidioschyzon merolae (strain NIES-3377 / 10D)</name>
    <name type="common">Unicellular red alga</name>
    <dbReference type="NCBI Taxonomy" id="280699"/>
    <lineage>
        <taxon>Eukaryota</taxon>
        <taxon>Rhodophyta</taxon>
        <taxon>Bangiophyceae</taxon>
        <taxon>Cyanidiales</taxon>
        <taxon>Cyanidiaceae</taxon>
        <taxon>Cyanidioschyzon</taxon>
    </lineage>
</organism>
<dbReference type="Gene3D" id="1.10.10.60">
    <property type="entry name" value="Homeodomain-like"/>
    <property type="match status" value="1"/>
</dbReference>
<dbReference type="STRING" id="280699.M1V5V7"/>
<sequence length="502" mass="56228">MSARSPVESQALPGTVGASTVASLAELVTGEPTPESSAPNSRAQRLVPYSGAAEPPDNTRQDRPAKLRGLRREVYALTGSAAPPLAPRVALQSRLPAASAQVHYAKRPFSNPAHPAGAAFQLWHWERHSLTQRKDAEASLTPEEGEAASAVYPFARFGKKLETLRYTDEEYSRYLATMPVQGSREPWTKEETDTLFQLAERFNLHFVVMADRWSVFSPSPKRKRSVNELKDRYYTVVRSLAQARAVSDPGFPHSSQDALQKHCRAMLANPYDIEYEDRRKAQYEEQCRRPRSELLREEAVVQQAQEILRARRLKQRERRRLERLFRRALPAPPTIPYAEAAASLETVQRTEIPGGQSASWASTAASSAGSQEAPPNIARTASNVVSAASAAVASRRPRRASHLAVFVRSSMMLAPVSQSQRVQRQVDQMLDELGVGIRPTPTREICEAFDVLRQEILVLIELQRLLKRKEDELRAVRQQNNSAPAEHRARSKRRGKRDHSAE</sequence>
<protein>
    <submittedName>
        <fullName evidence="8">Similar to DNMT1 associated protein 1</fullName>
    </submittedName>
</protein>
<dbReference type="EMBL" id="AP006496">
    <property type="protein sequence ID" value="BAM81340.1"/>
    <property type="molecule type" value="Genomic_DNA"/>
</dbReference>
<dbReference type="KEGG" id="cme:CYME_CMN257C"/>
<dbReference type="OMA" id="RNNIQNW"/>
<dbReference type="PROSITE" id="PS50090">
    <property type="entry name" value="MYB_LIKE"/>
    <property type="match status" value="1"/>
</dbReference>
<comment type="subcellular location">
    <subcellularLocation>
        <location evidence="1">Nucleus</location>
    </subcellularLocation>
</comment>
<dbReference type="InterPro" id="IPR009057">
    <property type="entry name" value="Homeodomain-like_sf"/>
</dbReference>
<evidence type="ECO:0000256" key="2">
    <source>
        <dbReference type="ARBA" id="ARBA00022853"/>
    </source>
</evidence>
<dbReference type="InterPro" id="IPR008468">
    <property type="entry name" value="DMAP1"/>
</dbReference>
<keyword evidence="4" id="KW-0804">Transcription</keyword>
<dbReference type="Pfam" id="PF16282">
    <property type="entry name" value="SANT_DAMP1_like"/>
    <property type="match status" value="1"/>
</dbReference>
<dbReference type="GO" id="GO:0006338">
    <property type="term" value="P:chromatin remodeling"/>
    <property type="evidence" value="ECO:0007669"/>
    <property type="project" value="InterPro"/>
</dbReference>
<dbReference type="eggNOG" id="KOG2656">
    <property type="taxonomic scope" value="Eukaryota"/>
</dbReference>
<keyword evidence="5" id="KW-0539">Nucleus</keyword>
<dbReference type="InterPro" id="IPR027109">
    <property type="entry name" value="Swc4/Dmap1"/>
</dbReference>
<evidence type="ECO:0000256" key="6">
    <source>
        <dbReference type="SAM" id="MobiDB-lite"/>
    </source>
</evidence>
<keyword evidence="2" id="KW-0156">Chromatin regulator</keyword>
<feature type="region of interest" description="Disordered" evidence="6">
    <location>
        <begin position="27"/>
        <end position="66"/>
    </location>
</feature>
<dbReference type="InterPro" id="IPR032563">
    <property type="entry name" value="DAMP1_SANT-like"/>
</dbReference>
<feature type="region of interest" description="Disordered" evidence="6">
    <location>
        <begin position="351"/>
        <end position="375"/>
    </location>
</feature>
<dbReference type="GO" id="GO:0035267">
    <property type="term" value="C:NuA4 histone acetyltransferase complex"/>
    <property type="evidence" value="ECO:0007669"/>
    <property type="project" value="InterPro"/>
</dbReference>
<dbReference type="PANTHER" id="PTHR12855">
    <property type="entry name" value="DNA METHYLTRANSFERASE 1-ASSOCIATED PROTEIN 1 FAMILY MEMBER"/>
    <property type="match status" value="1"/>
</dbReference>
<evidence type="ECO:0000256" key="1">
    <source>
        <dbReference type="ARBA" id="ARBA00004123"/>
    </source>
</evidence>
<dbReference type="GeneID" id="16995482"/>
<evidence type="ECO:0000313" key="8">
    <source>
        <dbReference type="EMBL" id="BAM81340.1"/>
    </source>
</evidence>
<evidence type="ECO:0000259" key="7">
    <source>
        <dbReference type="PROSITE" id="PS50090"/>
    </source>
</evidence>
<dbReference type="OrthoDB" id="19740at2759"/>
<dbReference type="RefSeq" id="XP_005537376.1">
    <property type="nucleotide sequence ID" value="XM_005537319.1"/>
</dbReference>
<dbReference type="HOGENOM" id="CLU_018539_1_1_1"/>
<accession>M1V5V7</accession>
<dbReference type="SUPFAM" id="SSF46689">
    <property type="entry name" value="Homeodomain-like"/>
    <property type="match status" value="1"/>
</dbReference>
<gene>
    <name evidence="8" type="ORF">CYME_CMN257C</name>
</gene>
<dbReference type="Gramene" id="CMN257CT">
    <property type="protein sequence ID" value="CMN257CT"/>
    <property type="gene ID" value="CMN257C"/>
</dbReference>
<evidence type="ECO:0000256" key="5">
    <source>
        <dbReference type="ARBA" id="ARBA00023242"/>
    </source>
</evidence>
<dbReference type="Pfam" id="PF05499">
    <property type="entry name" value="DMAP1"/>
    <property type="match status" value="1"/>
</dbReference>
<feature type="compositionally biased region" description="Polar residues" evidence="6">
    <location>
        <begin position="34"/>
        <end position="43"/>
    </location>
</feature>
<dbReference type="GO" id="GO:0006281">
    <property type="term" value="P:DNA repair"/>
    <property type="evidence" value="ECO:0007669"/>
    <property type="project" value="InterPro"/>
</dbReference>
<dbReference type="AlphaFoldDB" id="M1V5V7"/>
<name>M1V5V7_CYAM1</name>
<dbReference type="GO" id="GO:0003714">
    <property type="term" value="F:transcription corepressor activity"/>
    <property type="evidence" value="ECO:0007669"/>
    <property type="project" value="TreeGrafter"/>
</dbReference>
<evidence type="ECO:0000313" key="9">
    <source>
        <dbReference type="Proteomes" id="UP000007014"/>
    </source>
</evidence>
<reference evidence="8 9" key="1">
    <citation type="journal article" date="2004" name="Nature">
        <title>Genome sequence of the ultrasmall unicellular red alga Cyanidioschyzon merolae 10D.</title>
        <authorList>
            <person name="Matsuzaki M."/>
            <person name="Misumi O."/>
            <person name="Shin-i T."/>
            <person name="Maruyama S."/>
            <person name="Takahara M."/>
            <person name="Miyagishima S."/>
            <person name="Mori T."/>
            <person name="Nishida K."/>
            <person name="Yagisawa F."/>
            <person name="Nishida K."/>
            <person name="Yoshida Y."/>
            <person name="Nishimura Y."/>
            <person name="Nakao S."/>
            <person name="Kobayashi T."/>
            <person name="Momoyama Y."/>
            <person name="Higashiyama T."/>
            <person name="Minoda A."/>
            <person name="Sano M."/>
            <person name="Nomoto H."/>
            <person name="Oishi K."/>
            <person name="Hayashi H."/>
            <person name="Ohta F."/>
            <person name="Nishizaka S."/>
            <person name="Haga S."/>
            <person name="Miura S."/>
            <person name="Morishita T."/>
            <person name="Kabeya Y."/>
            <person name="Terasawa K."/>
            <person name="Suzuki Y."/>
            <person name="Ishii Y."/>
            <person name="Asakawa S."/>
            <person name="Takano H."/>
            <person name="Ohta N."/>
            <person name="Kuroiwa H."/>
            <person name="Tanaka K."/>
            <person name="Shimizu N."/>
            <person name="Sugano S."/>
            <person name="Sato N."/>
            <person name="Nozaki H."/>
            <person name="Ogasawara N."/>
            <person name="Kohara Y."/>
            <person name="Kuroiwa T."/>
        </authorList>
    </citation>
    <scope>NUCLEOTIDE SEQUENCE [LARGE SCALE GENOMIC DNA]</scope>
    <source>
        <strain evidence="8 9">10D</strain>
    </source>
</reference>
<feature type="domain" description="Myb-like" evidence="7">
    <location>
        <begin position="184"/>
        <end position="237"/>
    </location>
</feature>
<evidence type="ECO:0000256" key="4">
    <source>
        <dbReference type="ARBA" id="ARBA00023163"/>
    </source>
</evidence>
<keyword evidence="9" id="KW-1185">Reference proteome</keyword>
<feature type="compositionally biased region" description="Basic residues" evidence="6">
    <location>
        <begin position="489"/>
        <end position="502"/>
    </location>
</feature>
<dbReference type="GO" id="GO:0000812">
    <property type="term" value="C:Swr1 complex"/>
    <property type="evidence" value="ECO:0007669"/>
    <property type="project" value="TreeGrafter"/>
</dbReference>
<evidence type="ECO:0000256" key="3">
    <source>
        <dbReference type="ARBA" id="ARBA00023015"/>
    </source>
</evidence>
<dbReference type="GO" id="GO:0000122">
    <property type="term" value="P:negative regulation of transcription by RNA polymerase II"/>
    <property type="evidence" value="ECO:0007669"/>
    <property type="project" value="TreeGrafter"/>
</dbReference>
<feature type="compositionally biased region" description="Basic and acidic residues" evidence="6">
    <location>
        <begin position="57"/>
        <end position="66"/>
    </location>
</feature>
<dbReference type="Proteomes" id="UP000007014">
    <property type="component" value="Chromosome 14"/>
</dbReference>
<feature type="region of interest" description="Disordered" evidence="6">
    <location>
        <begin position="474"/>
        <end position="502"/>
    </location>
</feature>
<feature type="compositionally biased region" description="Low complexity" evidence="6">
    <location>
        <begin position="357"/>
        <end position="375"/>
    </location>
</feature>